<evidence type="ECO:0000313" key="2">
    <source>
        <dbReference type="EMBL" id="CAI4007967.1"/>
    </source>
</evidence>
<protein>
    <submittedName>
        <fullName evidence="2">Uncharacterized protein</fullName>
    </submittedName>
</protein>
<dbReference type="EMBL" id="CAMXCT010004168">
    <property type="protein sequence ID" value="CAI4007967.1"/>
    <property type="molecule type" value="Genomic_DNA"/>
</dbReference>
<keyword evidence="1" id="KW-0812">Transmembrane</keyword>
<reference evidence="3 4" key="2">
    <citation type="submission" date="2024-05" db="EMBL/GenBank/DDBJ databases">
        <authorList>
            <person name="Chen Y."/>
            <person name="Shah S."/>
            <person name="Dougan E. K."/>
            <person name="Thang M."/>
            <person name="Chan C."/>
        </authorList>
    </citation>
    <scope>NUCLEOTIDE SEQUENCE [LARGE SCALE GENOMIC DNA]</scope>
</reference>
<feature type="transmembrane region" description="Helical" evidence="1">
    <location>
        <begin position="327"/>
        <end position="349"/>
    </location>
</feature>
<dbReference type="EMBL" id="CAMXCT020004168">
    <property type="protein sequence ID" value="CAL1161342.1"/>
    <property type="molecule type" value="Genomic_DNA"/>
</dbReference>
<evidence type="ECO:0000256" key="1">
    <source>
        <dbReference type="SAM" id="Phobius"/>
    </source>
</evidence>
<dbReference type="AlphaFoldDB" id="A0A9P1DEG0"/>
<keyword evidence="1" id="KW-0472">Membrane</keyword>
<dbReference type="Proteomes" id="UP001152797">
    <property type="component" value="Unassembled WGS sequence"/>
</dbReference>
<sequence length="395" mass="42406">MGEVDGETQLQELLRRPPADVATWVVQQAQALSSGEPVEQLQIFQVAGALSAVPVEQKQELMKSAISGFGQLPADQRVEALRFAVNTAVAGSSNASNATGRADPVMQNVGKLLKEAKIDKLPPAEKQQLAQEIQQDAAQLVQPQQILEVVAELKPEEREHVTEALIEAKLVNEEQKAVLEQAMRPGGYADKLAAALKLWAMVEEYSAVLLALPFLELLMALMFGGQSCPSGLSAWLRADAISAVVMVGGVWLCSSQLEPVLQHVRQDPVGVGQQWQQNQNLPLQQRLEMLVPGVGIFAYQLSAIGAVIAVVFLAFGLANTLVGLMELLGTVIVGCSISVAIISMCFLAVRCATVVGILAAAKIVLTEIQVMSLDGYTSEDPLLRGDVFERNPMQP</sequence>
<dbReference type="OrthoDB" id="432198at2759"/>
<name>A0A9P1DEG0_9DINO</name>
<keyword evidence="1" id="KW-1133">Transmembrane helix</keyword>
<keyword evidence="4" id="KW-1185">Reference proteome</keyword>
<organism evidence="2">
    <name type="scientific">Cladocopium goreaui</name>
    <dbReference type="NCBI Taxonomy" id="2562237"/>
    <lineage>
        <taxon>Eukaryota</taxon>
        <taxon>Sar</taxon>
        <taxon>Alveolata</taxon>
        <taxon>Dinophyceae</taxon>
        <taxon>Suessiales</taxon>
        <taxon>Symbiodiniaceae</taxon>
        <taxon>Cladocopium</taxon>
    </lineage>
</organism>
<evidence type="ECO:0000313" key="3">
    <source>
        <dbReference type="EMBL" id="CAL4795279.1"/>
    </source>
</evidence>
<accession>A0A9P1DEG0</accession>
<comment type="caution">
    <text evidence="2">The sequence shown here is derived from an EMBL/GenBank/DDBJ whole genome shotgun (WGS) entry which is preliminary data.</text>
</comment>
<gene>
    <name evidence="2" type="ORF">C1SCF055_LOCUS33461</name>
</gene>
<feature type="transmembrane region" description="Helical" evidence="1">
    <location>
        <begin position="289"/>
        <end position="315"/>
    </location>
</feature>
<reference evidence="2" key="1">
    <citation type="submission" date="2022-10" db="EMBL/GenBank/DDBJ databases">
        <authorList>
            <person name="Chen Y."/>
            <person name="Dougan E. K."/>
            <person name="Chan C."/>
            <person name="Rhodes N."/>
            <person name="Thang M."/>
        </authorList>
    </citation>
    <scope>NUCLEOTIDE SEQUENCE</scope>
</reference>
<dbReference type="EMBL" id="CAMXCT030004168">
    <property type="protein sequence ID" value="CAL4795279.1"/>
    <property type="molecule type" value="Genomic_DNA"/>
</dbReference>
<evidence type="ECO:0000313" key="4">
    <source>
        <dbReference type="Proteomes" id="UP001152797"/>
    </source>
</evidence>
<proteinExistence type="predicted"/>